<evidence type="ECO:0000313" key="2">
    <source>
        <dbReference type="EMBL" id="MBM3114963.1"/>
    </source>
</evidence>
<feature type="domain" description="IraD/Gp25-like" evidence="1">
    <location>
        <begin position="12"/>
        <end position="94"/>
    </location>
</feature>
<keyword evidence="3" id="KW-1185">Reference proteome</keyword>
<evidence type="ECO:0000259" key="1">
    <source>
        <dbReference type="Pfam" id="PF04965"/>
    </source>
</evidence>
<comment type="caution">
    <text evidence="2">The sequence shown here is derived from an EMBL/GenBank/DDBJ whole genome shotgun (WGS) entry which is preliminary data.</text>
</comment>
<proteinExistence type="predicted"/>
<dbReference type="SUPFAM" id="SSF160719">
    <property type="entry name" value="gpW/gp25-like"/>
    <property type="match status" value="1"/>
</dbReference>
<evidence type="ECO:0000313" key="3">
    <source>
        <dbReference type="Proteomes" id="UP000809431"/>
    </source>
</evidence>
<dbReference type="EMBL" id="JAESND010000001">
    <property type="protein sequence ID" value="MBM3114963.1"/>
    <property type="molecule type" value="Genomic_DNA"/>
</dbReference>
<reference evidence="2 3" key="1">
    <citation type="submission" date="2021-01" db="EMBL/GenBank/DDBJ databases">
        <title>Draft Genome Sequence and Polyhydroxyalkanoate Biosynthetic Potential of Jeongeupia naejangsanensis Type Strain DSM 24253.</title>
        <authorList>
            <person name="Turrini P."/>
            <person name="Artuso I."/>
            <person name="Lugli G.A."/>
            <person name="Frangipani E."/>
            <person name="Ventura M."/>
            <person name="Visca P."/>
        </authorList>
    </citation>
    <scope>NUCLEOTIDE SEQUENCE [LARGE SCALE GENOMIC DNA]</scope>
    <source>
        <strain evidence="2 3">DSM 24253</strain>
    </source>
</reference>
<protein>
    <submittedName>
        <fullName evidence="2">GPW/gp25 family protein</fullName>
    </submittedName>
</protein>
<name>A0ABS2BH83_9NEIS</name>
<dbReference type="Proteomes" id="UP000809431">
    <property type="component" value="Unassembled WGS sequence"/>
</dbReference>
<organism evidence="2 3">
    <name type="scientific">Jeongeupia naejangsanensis</name>
    <dbReference type="NCBI Taxonomy" id="613195"/>
    <lineage>
        <taxon>Bacteria</taxon>
        <taxon>Pseudomonadati</taxon>
        <taxon>Pseudomonadota</taxon>
        <taxon>Betaproteobacteria</taxon>
        <taxon>Neisseriales</taxon>
        <taxon>Chitinibacteraceae</taxon>
        <taxon>Jeongeupia</taxon>
    </lineage>
</organism>
<dbReference type="Gene3D" id="3.10.450.40">
    <property type="match status" value="1"/>
</dbReference>
<gene>
    <name evidence="2" type="ORF">JMJ54_03900</name>
</gene>
<dbReference type="Pfam" id="PF04965">
    <property type="entry name" value="GPW_gp25"/>
    <property type="match status" value="1"/>
</dbReference>
<accession>A0ABS2BH83</accession>
<sequence>MSIDSGRSIGDLDHIRQSVRCILTTPLGSRVMRRDFGSLLPDLVDAPMNAVTIQRARAATVMAVQRWEPRLRITAVQLVAGETPGQLSIDINAERADGPSRQAVALSVPLRGGAA</sequence>
<dbReference type="InterPro" id="IPR007048">
    <property type="entry name" value="IraD/Gp25-like"/>
</dbReference>